<keyword evidence="9" id="KW-0406">Ion transport</keyword>
<comment type="subcellular location">
    <subcellularLocation>
        <location evidence="2 13">Cell membrane</location>
        <topology evidence="2 13">Multi-pass membrane protein</topology>
    </subcellularLocation>
</comment>
<evidence type="ECO:0000256" key="9">
    <source>
        <dbReference type="ARBA" id="ARBA00023065"/>
    </source>
</evidence>
<dbReference type="GO" id="GO:0032025">
    <property type="term" value="P:response to cobalt ion"/>
    <property type="evidence" value="ECO:0007669"/>
    <property type="project" value="TreeGrafter"/>
</dbReference>
<proteinExistence type="inferred from homology"/>
<gene>
    <name evidence="16" type="ORF">FHP25_00590</name>
</gene>
<evidence type="ECO:0000256" key="13">
    <source>
        <dbReference type="RuleBase" id="RU362101"/>
    </source>
</evidence>
<evidence type="ECO:0000256" key="3">
    <source>
        <dbReference type="ARBA" id="ARBA00022426"/>
    </source>
</evidence>
<keyword evidence="10" id="KW-0921">Nickel transport</keyword>
<dbReference type="PANTHER" id="PTHR40659:SF1">
    <property type="entry name" value="NICKEL_COBALT EFFLUX SYSTEM RCNA"/>
    <property type="match status" value="1"/>
</dbReference>
<dbReference type="GO" id="GO:0010045">
    <property type="term" value="P:response to nickel cation"/>
    <property type="evidence" value="ECO:0007669"/>
    <property type="project" value="TreeGrafter"/>
</dbReference>
<feature type="transmembrane region" description="Helical" evidence="13">
    <location>
        <begin position="43"/>
        <end position="67"/>
    </location>
</feature>
<feature type="transmembrane region" description="Helical" evidence="13">
    <location>
        <begin position="200"/>
        <end position="226"/>
    </location>
</feature>
<dbReference type="GO" id="GO:0005886">
    <property type="term" value="C:plasma membrane"/>
    <property type="evidence" value="ECO:0007669"/>
    <property type="project" value="UniProtKB-SubCell"/>
</dbReference>
<dbReference type="InterPro" id="IPR011541">
    <property type="entry name" value="Ni/Co_transpt_high_affinity"/>
</dbReference>
<keyword evidence="3" id="KW-0171">Cobalt transport</keyword>
<comment type="caution">
    <text evidence="16">The sequence shown here is derived from an EMBL/GenBank/DDBJ whole genome shotgun (WGS) entry which is preliminary data.</text>
</comment>
<evidence type="ECO:0000256" key="4">
    <source>
        <dbReference type="ARBA" id="ARBA00022448"/>
    </source>
</evidence>
<evidence type="ECO:0000256" key="11">
    <source>
        <dbReference type="ARBA" id="ARBA00023136"/>
    </source>
</evidence>
<keyword evidence="11 13" id="KW-0472">Membrane</keyword>
<dbReference type="RefSeq" id="WP_147844935.1">
    <property type="nucleotide sequence ID" value="NZ_VDUZ01000001.1"/>
</dbReference>
<evidence type="ECO:0000256" key="5">
    <source>
        <dbReference type="ARBA" id="ARBA00022475"/>
    </source>
</evidence>
<dbReference type="InterPro" id="IPR051224">
    <property type="entry name" value="NiCoT_RcnA"/>
</dbReference>
<evidence type="ECO:0000256" key="2">
    <source>
        <dbReference type="ARBA" id="ARBA00004651"/>
    </source>
</evidence>
<dbReference type="GO" id="GO:0006824">
    <property type="term" value="P:cobalt ion transport"/>
    <property type="evidence" value="ECO:0007669"/>
    <property type="project" value="UniProtKB-KW"/>
</dbReference>
<keyword evidence="8 13" id="KW-1133">Transmembrane helix</keyword>
<evidence type="ECO:0000256" key="15">
    <source>
        <dbReference type="SAM" id="SignalP"/>
    </source>
</evidence>
<sequence>MQELLFFVASSFWAGAAHAATPGHGKTIAAAYIVGARGKPIDAVILGIFVTLSHTSGIVLVGVLASLGSTWLRPQRIEAFLAVAVGILVIVLGLWMLWSQRDLVALAMGEAGAAGEGADPGHVHAHGGDAAHHHPHGHGHGGPVVWHSHGFGKVHAHRLDAVGENRPKLLVLLALGIAGGLLPDPAALALLLGALSSGKVLLGLATVVVFSLGFAATLVVVGIVAAKVGERVLDWLASIWMIRLQIATSLLIVGMGVVLTIRAVSAVAALPAG</sequence>
<feature type="transmembrane region" description="Helical" evidence="13">
    <location>
        <begin position="79"/>
        <end position="98"/>
    </location>
</feature>
<feature type="transmembrane region" description="Helical" evidence="13">
    <location>
        <begin position="246"/>
        <end position="270"/>
    </location>
</feature>
<name>A0A5C8PWJ5_9HYPH</name>
<accession>A0A5C8PWJ5</accession>
<comment type="similarity">
    <text evidence="13">Belongs to the NiCoT transporter (TC 2.A.52) family.</text>
</comment>
<dbReference type="GO" id="GO:0046583">
    <property type="term" value="F:monoatomic cation efflux transmembrane transporter activity"/>
    <property type="evidence" value="ECO:0007669"/>
    <property type="project" value="TreeGrafter"/>
</dbReference>
<keyword evidence="6" id="KW-0533">Nickel</keyword>
<organism evidence="16 17">
    <name type="scientific">Vineibacter terrae</name>
    <dbReference type="NCBI Taxonomy" id="2586908"/>
    <lineage>
        <taxon>Bacteria</taxon>
        <taxon>Pseudomonadati</taxon>
        <taxon>Pseudomonadota</taxon>
        <taxon>Alphaproteobacteria</taxon>
        <taxon>Hyphomicrobiales</taxon>
        <taxon>Vineibacter</taxon>
    </lineage>
</organism>
<feature type="chain" id="PRO_5022945998" description="Nickel/cobalt efflux system" evidence="15">
    <location>
        <begin position="20"/>
        <end position="273"/>
    </location>
</feature>
<evidence type="ECO:0000256" key="8">
    <source>
        <dbReference type="ARBA" id="ARBA00022989"/>
    </source>
</evidence>
<evidence type="ECO:0000256" key="14">
    <source>
        <dbReference type="SAM" id="MobiDB-lite"/>
    </source>
</evidence>
<dbReference type="PANTHER" id="PTHR40659">
    <property type="entry name" value="NICKEL/COBALT EFFLUX SYSTEM RCNA"/>
    <property type="match status" value="1"/>
</dbReference>
<keyword evidence="4 13" id="KW-0813">Transport</keyword>
<dbReference type="Proteomes" id="UP000321638">
    <property type="component" value="Unassembled WGS sequence"/>
</dbReference>
<feature type="compositionally biased region" description="Basic and acidic residues" evidence="14">
    <location>
        <begin position="119"/>
        <end position="132"/>
    </location>
</feature>
<keyword evidence="15" id="KW-0732">Signal</keyword>
<dbReference type="AlphaFoldDB" id="A0A5C8PWJ5"/>
<evidence type="ECO:0000256" key="1">
    <source>
        <dbReference type="ARBA" id="ARBA00002510"/>
    </source>
</evidence>
<dbReference type="GO" id="GO:0015099">
    <property type="term" value="F:nickel cation transmembrane transporter activity"/>
    <property type="evidence" value="ECO:0007669"/>
    <property type="project" value="UniProtKB-UniRule"/>
</dbReference>
<protein>
    <recommendedName>
        <fullName evidence="13">Nickel/cobalt efflux system</fullName>
    </recommendedName>
</protein>
<feature type="transmembrane region" description="Helical" evidence="13">
    <location>
        <begin position="169"/>
        <end position="193"/>
    </location>
</feature>
<evidence type="ECO:0000313" key="16">
    <source>
        <dbReference type="EMBL" id="TXL82229.1"/>
    </source>
</evidence>
<reference evidence="16 17" key="1">
    <citation type="submission" date="2019-06" db="EMBL/GenBank/DDBJ databases">
        <title>New taxonomy in bacterial strain CC-CFT640, isolated from vineyard.</title>
        <authorList>
            <person name="Lin S.-Y."/>
            <person name="Tsai C.-F."/>
            <person name="Young C.-C."/>
        </authorList>
    </citation>
    <scope>NUCLEOTIDE SEQUENCE [LARGE SCALE GENOMIC DNA]</scope>
    <source>
        <strain evidence="16 17">CC-CFT640</strain>
    </source>
</reference>
<dbReference type="OrthoDB" id="271709at2"/>
<evidence type="ECO:0000256" key="12">
    <source>
        <dbReference type="ARBA" id="ARBA00023285"/>
    </source>
</evidence>
<feature type="region of interest" description="Disordered" evidence="14">
    <location>
        <begin position="117"/>
        <end position="139"/>
    </location>
</feature>
<evidence type="ECO:0000313" key="17">
    <source>
        <dbReference type="Proteomes" id="UP000321638"/>
    </source>
</evidence>
<keyword evidence="5" id="KW-1003">Cell membrane</keyword>
<comment type="function">
    <text evidence="1">Efflux system for nickel and cobalt.</text>
</comment>
<keyword evidence="12" id="KW-0170">Cobalt</keyword>
<dbReference type="EMBL" id="VDUZ01000001">
    <property type="protein sequence ID" value="TXL82229.1"/>
    <property type="molecule type" value="Genomic_DNA"/>
</dbReference>
<evidence type="ECO:0000256" key="10">
    <source>
        <dbReference type="ARBA" id="ARBA00023112"/>
    </source>
</evidence>
<keyword evidence="17" id="KW-1185">Reference proteome</keyword>
<dbReference type="Pfam" id="PF03824">
    <property type="entry name" value="NicO"/>
    <property type="match status" value="1"/>
</dbReference>
<evidence type="ECO:0000256" key="6">
    <source>
        <dbReference type="ARBA" id="ARBA00022596"/>
    </source>
</evidence>
<evidence type="ECO:0000256" key="7">
    <source>
        <dbReference type="ARBA" id="ARBA00022692"/>
    </source>
</evidence>
<keyword evidence="7 13" id="KW-0812">Transmembrane</keyword>
<feature type="signal peptide" evidence="15">
    <location>
        <begin position="1"/>
        <end position="19"/>
    </location>
</feature>